<feature type="domain" description="SSD" evidence="8">
    <location>
        <begin position="7"/>
        <end position="173"/>
    </location>
</feature>
<evidence type="ECO:0000256" key="5">
    <source>
        <dbReference type="ARBA" id="ARBA00023136"/>
    </source>
</evidence>
<dbReference type="GO" id="GO:0005886">
    <property type="term" value="C:plasma membrane"/>
    <property type="evidence" value="ECO:0007669"/>
    <property type="project" value="TreeGrafter"/>
</dbReference>
<evidence type="ECO:0000256" key="3">
    <source>
        <dbReference type="ARBA" id="ARBA00022692"/>
    </source>
</evidence>
<dbReference type="SUPFAM" id="SSF82866">
    <property type="entry name" value="Multidrug efflux transporter AcrB transmembrane domain"/>
    <property type="match status" value="1"/>
</dbReference>
<name>A0AAN8FTS2_TRICO</name>
<dbReference type="PANTHER" id="PTHR10796">
    <property type="entry name" value="PATCHED-RELATED"/>
    <property type="match status" value="1"/>
</dbReference>
<dbReference type="PANTHER" id="PTHR10796:SF88">
    <property type="entry name" value="SSD DOMAIN-CONTAINING PROTEIN"/>
    <property type="match status" value="1"/>
</dbReference>
<evidence type="ECO:0000256" key="1">
    <source>
        <dbReference type="ARBA" id="ARBA00004141"/>
    </source>
</evidence>
<keyword evidence="10" id="KW-1185">Reference proteome</keyword>
<dbReference type="GO" id="GO:0018996">
    <property type="term" value="P:molting cycle, collagen and cuticulin-based cuticle"/>
    <property type="evidence" value="ECO:0007669"/>
    <property type="project" value="TreeGrafter"/>
</dbReference>
<dbReference type="Pfam" id="PF02460">
    <property type="entry name" value="Patched"/>
    <property type="match status" value="1"/>
</dbReference>
<keyword evidence="6" id="KW-0325">Glycoprotein</keyword>
<evidence type="ECO:0000313" key="10">
    <source>
        <dbReference type="Proteomes" id="UP001331761"/>
    </source>
</evidence>
<dbReference type="PROSITE" id="PS50156">
    <property type="entry name" value="SSD"/>
    <property type="match status" value="1"/>
</dbReference>
<comment type="caution">
    <text evidence="9">The sequence shown here is derived from an EMBL/GenBank/DDBJ whole genome shotgun (WGS) entry which is preliminary data.</text>
</comment>
<dbReference type="InterPro" id="IPR003392">
    <property type="entry name" value="PTHD_SSD"/>
</dbReference>
<dbReference type="AlphaFoldDB" id="A0AAN8FTS2"/>
<evidence type="ECO:0000256" key="4">
    <source>
        <dbReference type="ARBA" id="ARBA00022989"/>
    </source>
</evidence>
<dbReference type="EMBL" id="WIXE01002867">
    <property type="protein sequence ID" value="KAK5984442.1"/>
    <property type="molecule type" value="Genomic_DNA"/>
</dbReference>
<evidence type="ECO:0000259" key="8">
    <source>
        <dbReference type="PROSITE" id="PS50156"/>
    </source>
</evidence>
<keyword evidence="5 7" id="KW-0472">Membrane</keyword>
<keyword evidence="3 7" id="KW-0812">Transmembrane</keyword>
<dbReference type="Gene3D" id="1.20.1640.10">
    <property type="entry name" value="Multidrug efflux transporter AcrB transmembrane domain"/>
    <property type="match status" value="1"/>
</dbReference>
<accession>A0AAN8FTS2</accession>
<feature type="transmembrane region" description="Helical" evidence="7">
    <location>
        <begin position="224"/>
        <end position="248"/>
    </location>
</feature>
<sequence>MSLLPFLIVGFAIMACVSTITTFLSAAFMDQTSIHKFALAITACICPFMACGTALGALFFMGVRFGSILCVTPFLVLAIGVDDAYLMIHAWQRITKDLRENPVKGDCAAYRLAQVLSETGPAIMISALTNISADAVGAFTSSPEITLLCYGNAACIFVDFIYQITLYSAVMALVGQFELESERNNTLTQRLECGAEDTNVSLDKSSLSSFRDLMNDRFDAFMDYYVNVVTSKVFDAIMIILWVVFLAVSIKGITQMTINLTPKKLFSLDSSLVEMDNYRVDYVIPFFTLATVFVNNPGNLSDPSRLKRLNHFVSEIESVRGGWGPQSSNYFMRDFMEYERGMSEIEDGEEENAPPR</sequence>
<dbReference type="Proteomes" id="UP001331761">
    <property type="component" value="Unassembled WGS sequence"/>
</dbReference>
<comment type="subcellular location">
    <subcellularLocation>
        <location evidence="1">Membrane</location>
        <topology evidence="1">Multi-pass membrane protein</topology>
    </subcellularLocation>
</comment>
<comment type="similarity">
    <text evidence="2">Belongs to the patched family.</text>
</comment>
<evidence type="ECO:0000256" key="7">
    <source>
        <dbReference type="SAM" id="Phobius"/>
    </source>
</evidence>
<evidence type="ECO:0000256" key="6">
    <source>
        <dbReference type="ARBA" id="ARBA00023180"/>
    </source>
</evidence>
<organism evidence="9 10">
    <name type="scientific">Trichostrongylus colubriformis</name>
    <name type="common">Black scour worm</name>
    <dbReference type="NCBI Taxonomy" id="6319"/>
    <lineage>
        <taxon>Eukaryota</taxon>
        <taxon>Metazoa</taxon>
        <taxon>Ecdysozoa</taxon>
        <taxon>Nematoda</taxon>
        <taxon>Chromadorea</taxon>
        <taxon>Rhabditida</taxon>
        <taxon>Rhabditina</taxon>
        <taxon>Rhabditomorpha</taxon>
        <taxon>Strongyloidea</taxon>
        <taxon>Trichostrongylidae</taxon>
        <taxon>Trichostrongylus</taxon>
    </lineage>
</organism>
<keyword evidence="4 7" id="KW-1133">Transmembrane helix</keyword>
<dbReference type="GO" id="GO:0006897">
    <property type="term" value="P:endocytosis"/>
    <property type="evidence" value="ECO:0007669"/>
    <property type="project" value="TreeGrafter"/>
</dbReference>
<proteinExistence type="inferred from homology"/>
<gene>
    <name evidence="9" type="ORF">GCK32_007892</name>
</gene>
<feature type="transmembrane region" description="Helical" evidence="7">
    <location>
        <begin position="65"/>
        <end position="86"/>
    </location>
</feature>
<protein>
    <submittedName>
        <fullName evidence="9">SSD domain-containing protein</fullName>
    </submittedName>
</protein>
<feature type="transmembrane region" description="Helical" evidence="7">
    <location>
        <begin position="6"/>
        <end position="28"/>
    </location>
</feature>
<dbReference type="InterPro" id="IPR051697">
    <property type="entry name" value="Patched_domain-protein"/>
</dbReference>
<reference evidence="9 10" key="1">
    <citation type="submission" date="2019-10" db="EMBL/GenBank/DDBJ databases">
        <title>Assembly and Annotation for the nematode Trichostrongylus colubriformis.</title>
        <authorList>
            <person name="Martin J."/>
        </authorList>
    </citation>
    <scope>NUCLEOTIDE SEQUENCE [LARGE SCALE GENOMIC DNA]</scope>
    <source>
        <strain evidence="9">G859</strain>
        <tissue evidence="9">Whole worm</tissue>
    </source>
</reference>
<dbReference type="InterPro" id="IPR000731">
    <property type="entry name" value="SSD"/>
</dbReference>
<feature type="transmembrane region" description="Helical" evidence="7">
    <location>
        <begin position="37"/>
        <end position="59"/>
    </location>
</feature>
<evidence type="ECO:0000313" key="9">
    <source>
        <dbReference type="EMBL" id="KAK5984442.1"/>
    </source>
</evidence>
<feature type="non-terminal residue" evidence="9">
    <location>
        <position position="356"/>
    </location>
</feature>
<dbReference type="GO" id="GO:0030659">
    <property type="term" value="C:cytoplasmic vesicle membrane"/>
    <property type="evidence" value="ECO:0007669"/>
    <property type="project" value="TreeGrafter"/>
</dbReference>
<evidence type="ECO:0000256" key="2">
    <source>
        <dbReference type="ARBA" id="ARBA00005585"/>
    </source>
</evidence>